<dbReference type="STRING" id="471704.A0A151IZW8"/>
<feature type="non-terminal residue" evidence="1">
    <location>
        <position position="1"/>
    </location>
</feature>
<name>A0A151IZW8_9HYME</name>
<evidence type="ECO:0000313" key="1">
    <source>
        <dbReference type="EMBL" id="KYN14622.1"/>
    </source>
</evidence>
<keyword evidence="2" id="KW-1185">Reference proteome</keyword>
<evidence type="ECO:0000313" key="2">
    <source>
        <dbReference type="Proteomes" id="UP000078492"/>
    </source>
</evidence>
<accession>A0A151IZW8</accession>
<protein>
    <submittedName>
        <fullName evidence="1">Uncharacterized protein</fullName>
    </submittedName>
</protein>
<dbReference type="Proteomes" id="UP000078492">
    <property type="component" value="Unassembled WGS sequence"/>
</dbReference>
<reference evidence="1 2" key="1">
    <citation type="submission" date="2015-09" db="EMBL/GenBank/DDBJ databases">
        <title>Trachymyrmex cornetzi WGS genome.</title>
        <authorList>
            <person name="Nygaard S."/>
            <person name="Hu H."/>
            <person name="Boomsma J."/>
            <person name="Zhang G."/>
        </authorList>
    </citation>
    <scope>NUCLEOTIDE SEQUENCE [LARGE SCALE GENOMIC DNA]</scope>
    <source>
        <strain evidence="1">Tcor2-1</strain>
        <tissue evidence="1">Whole body</tissue>
    </source>
</reference>
<sequence length="194" mass="23439">QKEWEDEYGQERKRYYNRNGWGIEAREVIQGVEDLEEQLINREREVQRQWEEGKIQKARYNGRYKEIGVKGKVPEYLRKENLGDGKGGDKVRALFKLRCGNLEEGNKYWEGEHKNRCIFCENGNDNMMHYIGECREIKDRFKSLGRGNKEILKRLQDEIDEEKGELLRKLWKEREEVKRRREIRKEEGENIEEG</sequence>
<dbReference type="EMBL" id="KQ980670">
    <property type="protein sequence ID" value="KYN14622.1"/>
    <property type="molecule type" value="Genomic_DNA"/>
</dbReference>
<gene>
    <name evidence="1" type="ORF">ALC57_13164</name>
</gene>
<dbReference type="AlphaFoldDB" id="A0A151IZW8"/>
<proteinExistence type="predicted"/>
<organism evidence="1 2">
    <name type="scientific">Trachymyrmex cornetzi</name>
    <dbReference type="NCBI Taxonomy" id="471704"/>
    <lineage>
        <taxon>Eukaryota</taxon>
        <taxon>Metazoa</taxon>
        <taxon>Ecdysozoa</taxon>
        <taxon>Arthropoda</taxon>
        <taxon>Hexapoda</taxon>
        <taxon>Insecta</taxon>
        <taxon>Pterygota</taxon>
        <taxon>Neoptera</taxon>
        <taxon>Endopterygota</taxon>
        <taxon>Hymenoptera</taxon>
        <taxon>Apocrita</taxon>
        <taxon>Aculeata</taxon>
        <taxon>Formicoidea</taxon>
        <taxon>Formicidae</taxon>
        <taxon>Myrmicinae</taxon>
        <taxon>Trachymyrmex</taxon>
    </lineage>
</organism>